<protein>
    <submittedName>
        <fullName evidence="2">Uncharacterized protein</fullName>
    </submittedName>
</protein>
<evidence type="ECO:0000256" key="1">
    <source>
        <dbReference type="SAM" id="Phobius"/>
    </source>
</evidence>
<dbReference type="RefSeq" id="WP_187223970.1">
    <property type="nucleotide sequence ID" value="NZ_JABVED010000021.1"/>
</dbReference>
<keyword evidence="1" id="KW-0812">Transmembrane</keyword>
<dbReference type="Proteomes" id="UP000734823">
    <property type="component" value="Unassembled WGS sequence"/>
</dbReference>
<evidence type="ECO:0000313" key="3">
    <source>
        <dbReference type="Proteomes" id="UP000734823"/>
    </source>
</evidence>
<dbReference type="EMBL" id="JABVED010000021">
    <property type="protein sequence ID" value="MBC6450889.1"/>
    <property type="molecule type" value="Genomic_DNA"/>
</dbReference>
<sequence>MAHDSRPGVPRWVKISLIAVGALIALLVVLMATGALGGVHGPGRHLSAAAVLA</sequence>
<keyword evidence="1" id="KW-0472">Membrane</keyword>
<name>A0ABR7LER8_9PSEU</name>
<gene>
    <name evidence="2" type="ORF">GPZ80_27380</name>
</gene>
<keyword evidence="3" id="KW-1185">Reference proteome</keyword>
<evidence type="ECO:0000313" key="2">
    <source>
        <dbReference type="EMBL" id="MBC6450889.1"/>
    </source>
</evidence>
<accession>A0ABR7LER8</accession>
<keyword evidence="1" id="KW-1133">Transmembrane helix</keyword>
<proteinExistence type="predicted"/>
<reference evidence="2 3" key="1">
    <citation type="submission" date="2020-06" db="EMBL/GenBank/DDBJ databases">
        <title>Actinokineospora xiongansis sp. nov., isolated from soil of Baiyangdian.</title>
        <authorList>
            <person name="Zhang X."/>
        </authorList>
    </citation>
    <scope>NUCLEOTIDE SEQUENCE [LARGE SCALE GENOMIC DNA]</scope>
    <source>
        <strain evidence="2 3">HBU206404</strain>
    </source>
</reference>
<comment type="caution">
    <text evidence="2">The sequence shown here is derived from an EMBL/GenBank/DDBJ whole genome shotgun (WGS) entry which is preliminary data.</text>
</comment>
<organism evidence="2 3">
    <name type="scientific">Actinokineospora xionganensis</name>
    <dbReference type="NCBI Taxonomy" id="2684470"/>
    <lineage>
        <taxon>Bacteria</taxon>
        <taxon>Bacillati</taxon>
        <taxon>Actinomycetota</taxon>
        <taxon>Actinomycetes</taxon>
        <taxon>Pseudonocardiales</taxon>
        <taxon>Pseudonocardiaceae</taxon>
        <taxon>Actinokineospora</taxon>
    </lineage>
</organism>
<feature type="transmembrane region" description="Helical" evidence="1">
    <location>
        <begin position="12"/>
        <end position="36"/>
    </location>
</feature>